<evidence type="ECO:0000313" key="11">
    <source>
        <dbReference type="EMBL" id="CDM67412.1"/>
    </source>
</evidence>
<dbReference type="CDD" id="cd06920">
    <property type="entry name" value="NEAT"/>
    <property type="match status" value="2"/>
</dbReference>
<dbReference type="Gene3D" id="2.60.40.1850">
    <property type="match status" value="4"/>
</dbReference>
<gene>
    <name evidence="11" type="ORF">CM240_0242</name>
</gene>
<feature type="domain" description="NEAT" evidence="10">
    <location>
        <begin position="325"/>
        <end position="449"/>
    </location>
</feature>
<keyword evidence="3" id="KW-0964">Secreted</keyword>
<evidence type="ECO:0000313" key="12">
    <source>
        <dbReference type="Proteomes" id="UP000019426"/>
    </source>
</evidence>
<dbReference type="Pfam" id="PF05031">
    <property type="entry name" value="NEAT"/>
    <property type="match status" value="4"/>
</dbReference>
<keyword evidence="5" id="KW-0572">Peptidoglycan-anchor</keyword>
<evidence type="ECO:0000256" key="5">
    <source>
        <dbReference type="ARBA" id="ARBA00023088"/>
    </source>
</evidence>
<dbReference type="SMART" id="SM00725">
    <property type="entry name" value="NEAT"/>
    <property type="match status" value="4"/>
</dbReference>
<evidence type="ECO:0000256" key="1">
    <source>
        <dbReference type="ARBA" id="ARBA00004196"/>
    </source>
</evidence>
<dbReference type="OrthoDB" id="1751882at2"/>
<organism evidence="11 12">
    <name type="scientific">Clostridium bornimense</name>
    <dbReference type="NCBI Taxonomy" id="1216932"/>
    <lineage>
        <taxon>Bacteria</taxon>
        <taxon>Bacillati</taxon>
        <taxon>Bacillota</taxon>
        <taxon>Clostridia</taxon>
        <taxon>Eubacteriales</taxon>
        <taxon>Clostridiaceae</taxon>
        <taxon>Clostridium</taxon>
    </lineage>
</organism>
<dbReference type="InterPro" id="IPR006635">
    <property type="entry name" value="NEAT_dom"/>
</dbReference>
<feature type="domain" description="NEAT" evidence="10">
    <location>
        <begin position="42"/>
        <end position="168"/>
    </location>
</feature>
<feature type="compositionally biased region" description="Basic and acidic residues" evidence="6">
    <location>
        <begin position="294"/>
        <end position="313"/>
    </location>
</feature>
<feature type="region of interest" description="Disordered" evidence="6">
    <location>
        <begin position="281"/>
        <end position="322"/>
    </location>
</feature>
<sequence>MIKKKLTSILSAIMISMAVLTTNVQVVNAQEVVKVSNTVTNLEDGNYTIKNKTSYGSDSSHGEEMARKIIGEESKIKVENGKINVTLTLNQQLYPMLQDIEVLLDGEKLDVEENAEERTLTFTVPSIDSKVVVSVGVKGMDHTQEFGVENDTTTLKKVEEGTDLEDGNYTVKNKTSYGSDSSHGEEMARKIIGEESKIKVENGKINVTLTLNQQLYPMLQDIEVLLDGEKLDVEENTEERTLTFTVPSIDSKVVVSVGVKGMDHTQEFGVENDTTTLKKIEAEGGDVDNSTGETKPEDTTPETSKPEESKPEDTNTGATTEGESVVTKVYTIENDVIYDNPIGYQMARKYLNNVSKVEETNGKYVVILTFTGAEYMNNHEVYVNGNKVNATITNNNDEVIVKFEVASLNEDIKVSTYVVPMGRNVEFGVALKNDTLTLIDTIVSAGTNGGNTTGDTTSGATSSGSNTTTTGTGTSTSMTTNEAPVVVKGKLYSIKNNVTHESETGVSMARKYLESTSYVEEVNGKYYVTLTFTGKEFMQNHVIYVNGKKVNATITNSGDAVKVRFEVSKLSDSIKVKTYVVPMSREVEFGVELLEDTLTFIKEYDVENETLPQTGSPISAGTAATLGTILLGVGFALIKRR</sequence>
<dbReference type="HOGENOM" id="CLU_373730_0_0_9"/>
<dbReference type="eggNOG" id="COG5386">
    <property type="taxonomic scope" value="Bacteria"/>
</dbReference>
<accession>W6RZI3</accession>
<dbReference type="InterPro" id="IPR037250">
    <property type="entry name" value="NEAT_dom_sf"/>
</dbReference>
<feature type="chain" id="PRO_5004881379" evidence="8">
    <location>
        <begin position="30"/>
        <end position="641"/>
    </location>
</feature>
<protein>
    <submittedName>
        <fullName evidence="11">Uncharacterized protein</fullName>
    </submittedName>
</protein>
<comment type="subcellular location">
    <subcellularLocation>
        <location evidence="1">Cell envelope</location>
    </subcellularLocation>
</comment>
<feature type="signal peptide" evidence="8">
    <location>
        <begin position="1"/>
        <end position="29"/>
    </location>
</feature>
<keyword evidence="4 8" id="KW-0732">Signal</keyword>
<dbReference type="PATRIC" id="fig|1216932.3.peg.223"/>
<dbReference type="GO" id="GO:0030313">
    <property type="term" value="C:cell envelope"/>
    <property type="evidence" value="ECO:0007669"/>
    <property type="project" value="UniProtKB-SubCell"/>
</dbReference>
<dbReference type="Proteomes" id="UP000019426">
    <property type="component" value="Chromosome M2/40_rep1"/>
</dbReference>
<evidence type="ECO:0000256" key="4">
    <source>
        <dbReference type="ARBA" id="ARBA00022729"/>
    </source>
</evidence>
<keyword evidence="12" id="KW-1185">Reference proteome</keyword>
<dbReference type="AlphaFoldDB" id="W6RZI3"/>
<dbReference type="InterPro" id="IPR019931">
    <property type="entry name" value="LPXTG_anchor"/>
</dbReference>
<reference evidence="11 12" key="1">
    <citation type="submission" date="2013-11" db="EMBL/GenBank/DDBJ databases">
        <title>Complete genome sequence of Clostridum sp. M2/40.</title>
        <authorList>
            <person name="Wibberg D."/>
            <person name="Puehler A."/>
            <person name="Schlueter A."/>
        </authorList>
    </citation>
    <scope>NUCLEOTIDE SEQUENCE [LARGE SCALE GENOMIC DNA]</scope>
    <source>
        <strain evidence="12">M2/40</strain>
    </source>
</reference>
<feature type="region of interest" description="Disordered" evidence="6">
    <location>
        <begin position="447"/>
        <end position="479"/>
    </location>
</feature>
<evidence type="ECO:0000256" key="6">
    <source>
        <dbReference type="SAM" id="MobiDB-lite"/>
    </source>
</evidence>
<evidence type="ECO:0000256" key="2">
    <source>
        <dbReference type="ARBA" id="ARBA00022512"/>
    </source>
</evidence>
<dbReference type="NCBIfam" id="TIGR01167">
    <property type="entry name" value="LPXTG_anchor"/>
    <property type="match status" value="1"/>
</dbReference>
<feature type="domain" description="Gram-positive cocci surface proteins LPxTG" evidence="9">
    <location>
        <begin position="611"/>
        <end position="641"/>
    </location>
</feature>
<evidence type="ECO:0000256" key="8">
    <source>
        <dbReference type="SAM" id="SignalP"/>
    </source>
</evidence>
<keyword evidence="7" id="KW-1133">Transmembrane helix</keyword>
<evidence type="ECO:0000256" key="3">
    <source>
        <dbReference type="ARBA" id="ARBA00022525"/>
    </source>
</evidence>
<keyword evidence="7" id="KW-0812">Transmembrane</keyword>
<dbReference type="STRING" id="1216932.CM240_0242"/>
<proteinExistence type="predicted"/>
<dbReference type="PROSITE" id="PS50978">
    <property type="entry name" value="NEAT"/>
    <property type="match status" value="4"/>
</dbReference>
<dbReference type="KEGG" id="clt:CM240_0242"/>
<feature type="transmembrane region" description="Helical" evidence="7">
    <location>
        <begin position="618"/>
        <end position="638"/>
    </location>
</feature>
<evidence type="ECO:0000259" key="10">
    <source>
        <dbReference type="PROSITE" id="PS50978"/>
    </source>
</evidence>
<name>W6RZI3_9CLOT</name>
<evidence type="ECO:0000256" key="7">
    <source>
        <dbReference type="SAM" id="Phobius"/>
    </source>
</evidence>
<keyword evidence="2" id="KW-0134">Cell wall</keyword>
<evidence type="ECO:0000259" key="9">
    <source>
        <dbReference type="PROSITE" id="PS50847"/>
    </source>
</evidence>
<dbReference type="PROSITE" id="PS50847">
    <property type="entry name" value="GRAM_POS_ANCHORING"/>
    <property type="match status" value="1"/>
</dbReference>
<feature type="domain" description="NEAT" evidence="10">
    <location>
        <begin position="487"/>
        <end position="611"/>
    </location>
</feature>
<dbReference type="SUPFAM" id="SSF158911">
    <property type="entry name" value="NEAT domain-like"/>
    <property type="match status" value="4"/>
</dbReference>
<keyword evidence="7" id="KW-0472">Membrane</keyword>
<feature type="compositionally biased region" description="Low complexity" evidence="6">
    <location>
        <begin position="453"/>
        <end position="479"/>
    </location>
</feature>
<dbReference type="RefSeq" id="WP_044035870.1">
    <property type="nucleotide sequence ID" value="NZ_HG917868.1"/>
</dbReference>
<dbReference type="EMBL" id="HG917868">
    <property type="protein sequence ID" value="CDM67412.1"/>
    <property type="molecule type" value="Genomic_DNA"/>
</dbReference>
<feature type="domain" description="NEAT" evidence="10">
    <location>
        <begin position="164"/>
        <end position="290"/>
    </location>
</feature>